<gene>
    <name evidence="1" type="primary">SWEETIE_4</name>
    <name evidence="1" type="ORF">CFP56_031368</name>
</gene>
<dbReference type="EMBL" id="PKMF04000529">
    <property type="protein sequence ID" value="KAK7827055.1"/>
    <property type="molecule type" value="Genomic_DNA"/>
</dbReference>
<accession>A0AAW0JJY0</accession>
<comment type="caution">
    <text evidence="1">The sequence shown here is derived from an EMBL/GenBank/DDBJ whole genome shotgun (WGS) entry which is preliminary data.</text>
</comment>
<dbReference type="Proteomes" id="UP000237347">
    <property type="component" value="Unassembled WGS sequence"/>
</dbReference>
<protein>
    <submittedName>
        <fullName evidence="1">Protein sweetie</fullName>
    </submittedName>
</protein>
<dbReference type="PANTHER" id="PTHR46975:SF2">
    <property type="entry name" value="PROTEIN SWEETIE"/>
    <property type="match status" value="1"/>
</dbReference>
<dbReference type="InterPro" id="IPR044218">
    <property type="entry name" value="SWEETIE"/>
</dbReference>
<dbReference type="InterPro" id="IPR016024">
    <property type="entry name" value="ARM-type_fold"/>
</dbReference>
<proteinExistence type="predicted"/>
<evidence type="ECO:0000313" key="2">
    <source>
        <dbReference type="Proteomes" id="UP000237347"/>
    </source>
</evidence>
<dbReference type="AlphaFoldDB" id="A0AAW0JJY0"/>
<organism evidence="1 2">
    <name type="scientific">Quercus suber</name>
    <name type="common">Cork oak</name>
    <dbReference type="NCBI Taxonomy" id="58331"/>
    <lineage>
        <taxon>Eukaryota</taxon>
        <taxon>Viridiplantae</taxon>
        <taxon>Streptophyta</taxon>
        <taxon>Embryophyta</taxon>
        <taxon>Tracheophyta</taxon>
        <taxon>Spermatophyta</taxon>
        <taxon>Magnoliopsida</taxon>
        <taxon>eudicotyledons</taxon>
        <taxon>Gunneridae</taxon>
        <taxon>Pentapetalae</taxon>
        <taxon>rosids</taxon>
        <taxon>fabids</taxon>
        <taxon>Fagales</taxon>
        <taxon>Fagaceae</taxon>
        <taxon>Quercus</taxon>
    </lineage>
</organism>
<dbReference type="GO" id="GO:0005975">
    <property type="term" value="P:carbohydrate metabolic process"/>
    <property type="evidence" value="ECO:0007669"/>
    <property type="project" value="InterPro"/>
</dbReference>
<keyword evidence="2" id="KW-1185">Reference proteome</keyword>
<sequence>MLKTEFSKPVLLNAWENYTSILGDELPQVYLKRLLLQQNLSSFMSYQQGEILFWGLGNDFVRQEALHMLQNALEGSGGSAASSAYTEAYRLIMRFAIGDKSFVVRIAAVRCLKAFANIGGPGLGLGELDNSATYCVKAGFLLCDIFLIDFLVFNMSIFEALEDPVSSVRDAFAEALGSLLALGMNPEAQVQPRGKGPFPPAKKLEGGLQRHLALPFTKGIILLTQCHKGLVIFK</sequence>
<evidence type="ECO:0000313" key="1">
    <source>
        <dbReference type="EMBL" id="KAK7827055.1"/>
    </source>
</evidence>
<reference evidence="1 2" key="1">
    <citation type="journal article" date="2018" name="Sci. Data">
        <title>The draft genome sequence of cork oak.</title>
        <authorList>
            <person name="Ramos A.M."/>
            <person name="Usie A."/>
            <person name="Barbosa P."/>
            <person name="Barros P.M."/>
            <person name="Capote T."/>
            <person name="Chaves I."/>
            <person name="Simoes F."/>
            <person name="Abreu I."/>
            <person name="Carrasquinho I."/>
            <person name="Faro C."/>
            <person name="Guimaraes J.B."/>
            <person name="Mendonca D."/>
            <person name="Nobrega F."/>
            <person name="Rodrigues L."/>
            <person name="Saibo N.J.M."/>
            <person name="Varela M.C."/>
            <person name="Egas C."/>
            <person name="Matos J."/>
            <person name="Miguel C.M."/>
            <person name="Oliveira M.M."/>
            <person name="Ricardo C.P."/>
            <person name="Goncalves S."/>
        </authorList>
    </citation>
    <scope>NUCLEOTIDE SEQUENCE [LARGE SCALE GENOMIC DNA]</scope>
    <source>
        <strain evidence="2">cv. HL8</strain>
    </source>
</reference>
<dbReference type="SUPFAM" id="SSF48371">
    <property type="entry name" value="ARM repeat"/>
    <property type="match status" value="1"/>
</dbReference>
<name>A0AAW0JJY0_QUESU</name>
<dbReference type="InterPro" id="IPR011989">
    <property type="entry name" value="ARM-like"/>
</dbReference>
<dbReference type="PANTHER" id="PTHR46975">
    <property type="entry name" value="PROTEIN SWEETIE"/>
    <property type="match status" value="1"/>
</dbReference>
<dbReference type="Gene3D" id="1.25.10.10">
    <property type="entry name" value="Leucine-rich Repeat Variant"/>
    <property type="match status" value="1"/>
</dbReference>